<proteinExistence type="inferred from homology"/>
<dbReference type="Gene3D" id="2.60.120.380">
    <property type="match status" value="2"/>
</dbReference>
<dbReference type="RefSeq" id="WP_013561410.1">
    <property type="nucleotide sequence ID" value="NC_014960.1"/>
</dbReference>
<dbReference type="OrthoDB" id="135264at2"/>
<dbReference type="InParanoid" id="E8N2R9"/>
<comment type="similarity">
    <text evidence="1">Belongs to the beta/gamma-crystallin family.</text>
</comment>
<dbReference type="InterPro" id="IPR011055">
    <property type="entry name" value="Dup_hybrid_motif"/>
</dbReference>
<feature type="domain" description="Beta/gamma crystallin 'Greek key'" evidence="3">
    <location>
        <begin position="490"/>
        <end position="531"/>
    </location>
</feature>
<protein>
    <recommendedName>
        <fullName evidence="3">Beta/gamma crystallin 'Greek key' domain-containing protein</fullName>
    </recommendedName>
</protein>
<dbReference type="KEGG" id="atm:ANT_30430"/>
<dbReference type="InterPro" id="IPR007280">
    <property type="entry name" value="Peptidase_C_arc/bac"/>
</dbReference>
<gene>
    <name evidence="4" type="ordered locus">ANT_30430</name>
</gene>
<dbReference type="CDD" id="cd12797">
    <property type="entry name" value="M23_peptidase"/>
    <property type="match status" value="1"/>
</dbReference>
<evidence type="ECO:0000259" key="3">
    <source>
        <dbReference type="PROSITE" id="PS50915"/>
    </source>
</evidence>
<dbReference type="eggNOG" id="COG0739">
    <property type="taxonomic scope" value="Bacteria"/>
</dbReference>
<dbReference type="InterPro" id="IPR001064">
    <property type="entry name" value="Beta/gamma_crystallin"/>
</dbReference>
<evidence type="ECO:0000313" key="5">
    <source>
        <dbReference type="Proteomes" id="UP000008922"/>
    </source>
</evidence>
<dbReference type="STRING" id="926569.ANT_30430"/>
<dbReference type="eggNOG" id="COG4733">
    <property type="taxonomic scope" value="Bacteria"/>
</dbReference>
<keyword evidence="5" id="KW-1185">Reference proteome</keyword>
<dbReference type="HOGENOM" id="CLU_259169_0_0_0"/>
<dbReference type="SUPFAM" id="SSF51261">
    <property type="entry name" value="Duplicated hybrid motif"/>
    <property type="match status" value="1"/>
</dbReference>
<dbReference type="Pfam" id="PF04151">
    <property type="entry name" value="PPC"/>
    <property type="match status" value="1"/>
</dbReference>
<sequence>MRRLFGLSALTLAIAAAFLWMILHSAERLRAGVVQAQTPPPPAIDEALRTAVAREVQAKRPSALGMMIYETEVNEIFYSADGRTALIWLGFRDPDTGEVIGTEPGLAIARNPQGLLAQSDEWQVTLQTARDFARQLTSLPAELRDPEVEQFYLEQQEAMEKAAVQTFTGYKLPWSKALNIKITGSVGHFLDYNSCSETYCRYAYDFWNPDSTNRMFPLLASKGGVVKAYKESCPNGSTSCTNYLVLQDDSTVPTTYQLYYHLAYNSIPDNLTVGTYVPQGTYIGNVDDTGYSTDHHLHFHVYTSPTNSAYSWGASVRILFSDVPFNGGEPRTCAETINHPSYGTECSMGPDGKKGGSDDDYLTSSNVGANPPTGSLDTPFPWATLTSRTLSVSGTARDNLGIARVQVLVNYDGTWRTLGNADVGNGVFAKDFDLCSAGIPDGPISLAVRIFDVEGNWAERFTGLRQIFKNASCTSSSTPPPAPACAPSSGQIGVYAEPQFGGACLKLGAGQHNASALGTLNDAIQSVQVASGTCATLYEPDNANPFGRSETFNASDANLSDNRIGAKTVSSIVIQPCTNQVDEPFLTFPGNLIDPNGNSATTPNPANPKSTDSLVLAWTGGEGAPTFTARLMQGSTEVKSMPAANTHTWSVGNLPAGTYTWIVTAQGQGTTNSTDLTFTVDAASLPAPAPLSAPVTFDFEGDTSNWTATGLWSLRQVERTGKPSTKAWTFSNGTSFNDSTYRAGDLTSPPITLPADQTAYLRFKSFSDVEGWVYSIQTFGSKYYDQRRVQISVDGGAFTDLYQFSDDSQHILWLDSPAISLDAYKGRTVRIRFHFDTVDALNNGGYGWAVDDVSITTDTPPNCADGNNSPATAQSIAFGQTLTDLTICPGGDVDYYSFSGSAGATVRIDLNAYHDKPGSVLDTFVSLLDSSGVDVVAENDDEKVQENTDSLIVTTLPRTGTYYIRVRAWNHPGAGDANHLYDLNLSAVQNGAVRPLSLTLTQPPDPKKLPIIPFIVETAVQDDPLGGGITRVDFYWHPADWQNRPWVKFASDTTPADGWWAIFNPTEDTSGSAFYILATNASGGSNGLLIADLQPDKTAPSSALDARNDTVNSTAVYLTWQAQDYENDIERFEFQYRTPGGAWQNYPTTFPAHLRGGWFLLSPGKFEFQMRAVDRAGNMEDYPNRAEATVTFNGACTPDAFDATDGVRGSGIPVQLLNAAPTERRLCQNDVDWVAFDASAGEDIGVLILSQGGGAAVQVRLYAAGSATPLLEQSASGLGESTALRWKAPASGRYELEIRAVDARLWGEDVRYRLYVGNTQALFLPLIGR</sequence>
<keyword evidence="2" id="KW-0677">Repeat</keyword>
<organism evidence="4 5">
    <name type="scientific">Anaerolinea thermophila (strain DSM 14523 / JCM 11388 / NBRC 100420 / UNI-1)</name>
    <dbReference type="NCBI Taxonomy" id="926569"/>
    <lineage>
        <taxon>Bacteria</taxon>
        <taxon>Bacillati</taxon>
        <taxon>Chloroflexota</taxon>
        <taxon>Anaerolineae</taxon>
        <taxon>Anaerolineales</taxon>
        <taxon>Anaerolineaceae</taxon>
        <taxon>Anaerolinea</taxon>
    </lineage>
</organism>
<dbReference type="EMBL" id="AP012029">
    <property type="protein sequence ID" value="BAJ65069.1"/>
    <property type="molecule type" value="Genomic_DNA"/>
</dbReference>
<dbReference type="Proteomes" id="UP000008922">
    <property type="component" value="Chromosome"/>
</dbReference>
<dbReference type="InterPro" id="IPR016047">
    <property type="entry name" value="M23ase_b-sheet_dom"/>
</dbReference>
<dbReference type="SUPFAM" id="SSF49695">
    <property type="entry name" value="gamma-Crystallin-like"/>
    <property type="match status" value="1"/>
</dbReference>
<name>E8N2R9_ANATU</name>
<dbReference type="Pfam" id="PF01551">
    <property type="entry name" value="Peptidase_M23"/>
    <property type="match status" value="1"/>
</dbReference>
<dbReference type="SUPFAM" id="SSF89260">
    <property type="entry name" value="Collagen-binding domain"/>
    <property type="match status" value="1"/>
</dbReference>
<dbReference type="InterPro" id="IPR011024">
    <property type="entry name" value="G_crystallin-like"/>
</dbReference>
<dbReference type="PROSITE" id="PS50915">
    <property type="entry name" value="CRYSTALLIN_BETA_GAMMA"/>
    <property type="match status" value="1"/>
</dbReference>
<accession>E8N2R9</accession>
<evidence type="ECO:0000256" key="1">
    <source>
        <dbReference type="ARBA" id="ARBA00009646"/>
    </source>
</evidence>
<dbReference type="Gene3D" id="2.60.20.10">
    <property type="entry name" value="Crystallins"/>
    <property type="match status" value="1"/>
</dbReference>
<evidence type="ECO:0000313" key="4">
    <source>
        <dbReference type="EMBL" id="BAJ65069.1"/>
    </source>
</evidence>
<evidence type="ECO:0000256" key="2">
    <source>
        <dbReference type="ARBA" id="ARBA00022737"/>
    </source>
</evidence>
<dbReference type="Gene3D" id="2.70.70.10">
    <property type="entry name" value="Glucose Permease (Domain IIA)"/>
    <property type="match status" value="1"/>
</dbReference>
<reference evidence="4 5" key="1">
    <citation type="submission" date="2010-12" db="EMBL/GenBank/DDBJ databases">
        <title>Whole genome sequence of Anaerolinea thermophila UNI-1.</title>
        <authorList>
            <person name="Narita-Yamada S."/>
            <person name="Kishi E."/>
            <person name="Watanabe Y."/>
            <person name="Takasaki K."/>
            <person name="Ankai A."/>
            <person name="Oguchi A."/>
            <person name="Fukui S."/>
            <person name="Takahashi M."/>
            <person name="Yashiro I."/>
            <person name="Hosoyama A."/>
            <person name="Sekiguchi Y."/>
            <person name="Hanada S."/>
            <person name="Fujita N."/>
        </authorList>
    </citation>
    <scope>NUCLEOTIDE SEQUENCE [LARGE SCALE GENOMIC DNA]</scope>
    <source>
        <strain evidence="5">DSM 14523 / JCM 11388 / NBRC 100420 / UNI-1</strain>
    </source>
</reference>